<sequence>MNQSRPEFFLQWNISSLISHRGEFKNYIDADDIPLDAAAVDVPLPPSSEDQRKKKKNRKRTTGDQDADDVPLDAPAVSRGVEEQTEEDTKAIEELPAPPSPMAGEYGGWAE</sequence>
<proteinExistence type="predicted"/>
<name>A0A6A4WKR2_AMPAM</name>
<dbReference type="EMBL" id="VIIS01001008">
    <property type="protein sequence ID" value="KAF0302788.1"/>
    <property type="molecule type" value="Genomic_DNA"/>
</dbReference>
<feature type="region of interest" description="Disordered" evidence="1">
    <location>
        <begin position="39"/>
        <end position="111"/>
    </location>
</feature>
<protein>
    <submittedName>
        <fullName evidence="2">Uncharacterized protein</fullName>
    </submittedName>
</protein>
<keyword evidence="3" id="KW-1185">Reference proteome</keyword>
<dbReference type="AlphaFoldDB" id="A0A6A4WKR2"/>
<dbReference type="Proteomes" id="UP000440578">
    <property type="component" value="Unassembled WGS sequence"/>
</dbReference>
<accession>A0A6A4WKR2</accession>
<reference evidence="2 3" key="1">
    <citation type="submission" date="2019-07" db="EMBL/GenBank/DDBJ databases">
        <title>Draft genome assembly of a fouling barnacle, Amphibalanus amphitrite (Darwin, 1854): The first reference genome for Thecostraca.</title>
        <authorList>
            <person name="Kim W."/>
        </authorList>
    </citation>
    <scope>NUCLEOTIDE SEQUENCE [LARGE SCALE GENOMIC DNA]</scope>
    <source>
        <strain evidence="2">SNU_AA5</strain>
        <tissue evidence="2">Soma without cirri and trophi</tissue>
    </source>
</reference>
<evidence type="ECO:0000256" key="1">
    <source>
        <dbReference type="SAM" id="MobiDB-lite"/>
    </source>
</evidence>
<comment type="caution">
    <text evidence="2">The sequence shown here is derived from an EMBL/GenBank/DDBJ whole genome shotgun (WGS) entry which is preliminary data.</text>
</comment>
<evidence type="ECO:0000313" key="3">
    <source>
        <dbReference type="Proteomes" id="UP000440578"/>
    </source>
</evidence>
<gene>
    <name evidence="2" type="ORF">FJT64_025118</name>
</gene>
<evidence type="ECO:0000313" key="2">
    <source>
        <dbReference type="EMBL" id="KAF0302788.1"/>
    </source>
</evidence>
<organism evidence="2 3">
    <name type="scientific">Amphibalanus amphitrite</name>
    <name type="common">Striped barnacle</name>
    <name type="synonym">Balanus amphitrite</name>
    <dbReference type="NCBI Taxonomy" id="1232801"/>
    <lineage>
        <taxon>Eukaryota</taxon>
        <taxon>Metazoa</taxon>
        <taxon>Ecdysozoa</taxon>
        <taxon>Arthropoda</taxon>
        <taxon>Crustacea</taxon>
        <taxon>Multicrustacea</taxon>
        <taxon>Cirripedia</taxon>
        <taxon>Thoracica</taxon>
        <taxon>Thoracicalcarea</taxon>
        <taxon>Balanomorpha</taxon>
        <taxon>Balanoidea</taxon>
        <taxon>Balanidae</taxon>
        <taxon>Amphibalaninae</taxon>
        <taxon>Amphibalanus</taxon>
    </lineage>
</organism>